<gene>
    <name evidence="2" type="ORF">Xbud_00854</name>
</gene>
<comment type="caution">
    <text evidence="2">The sequence shown here is derived from an EMBL/GenBank/DDBJ whole genome shotgun (WGS) entry which is preliminary data.</text>
</comment>
<keyword evidence="1" id="KW-0732">Signal</keyword>
<dbReference type="OrthoDB" id="6445181at2"/>
<evidence type="ECO:0000256" key="1">
    <source>
        <dbReference type="SAM" id="SignalP"/>
    </source>
</evidence>
<organism evidence="2 3">
    <name type="scientific">Xenorhabdus budapestensis</name>
    <dbReference type="NCBI Taxonomy" id="290110"/>
    <lineage>
        <taxon>Bacteria</taxon>
        <taxon>Pseudomonadati</taxon>
        <taxon>Pseudomonadota</taxon>
        <taxon>Gammaproteobacteria</taxon>
        <taxon>Enterobacterales</taxon>
        <taxon>Morganellaceae</taxon>
        <taxon>Xenorhabdus</taxon>
    </lineage>
</organism>
<proteinExistence type="predicted"/>
<dbReference type="Proteomes" id="UP000225833">
    <property type="component" value="Unassembled WGS sequence"/>
</dbReference>
<sequence length="98" mass="11757">MKYRHFFIFVVLLFASLPVMANEKYWYYGCPKYSEKGVEEIMQKIKNTSFRTISELQGYSKGEAEMYIKKTKCDLRNLDEYAQELKKRIKEGKKYTGR</sequence>
<reference evidence="2 3" key="1">
    <citation type="journal article" date="2017" name="Nat. Microbiol.">
        <title>Natural product diversity associated with the nematode symbionts Photorhabdus and Xenorhabdus.</title>
        <authorList>
            <person name="Tobias N.J."/>
            <person name="Wolff H."/>
            <person name="Djahanschiri B."/>
            <person name="Grundmann F."/>
            <person name="Kronenwerth M."/>
            <person name="Shi Y.M."/>
            <person name="Simonyi S."/>
            <person name="Grun P."/>
            <person name="Shapiro-Ilan D."/>
            <person name="Pidot S.J."/>
            <person name="Stinear T.P."/>
            <person name="Ebersberger I."/>
            <person name="Bode H.B."/>
        </authorList>
    </citation>
    <scope>NUCLEOTIDE SEQUENCE [LARGE SCALE GENOMIC DNA]</scope>
    <source>
        <strain evidence="2 3">DSM 16342</strain>
    </source>
</reference>
<evidence type="ECO:0000313" key="3">
    <source>
        <dbReference type="Proteomes" id="UP000225833"/>
    </source>
</evidence>
<dbReference type="AlphaFoldDB" id="A0A2D0J4H8"/>
<name>A0A2D0J4H8_XENBU</name>
<feature type="chain" id="PRO_5013265761" description="Periplasmic protein" evidence="1">
    <location>
        <begin position="22"/>
        <end position="98"/>
    </location>
</feature>
<feature type="signal peptide" evidence="1">
    <location>
        <begin position="1"/>
        <end position="21"/>
    </location>
</feature>
<dbReference type="EMBL" id="NIBS01000002">
    <property type="protein sequence ID" value="PHM29395.1"/>
    <property type="molecule type" value="Genomic_DNA"/>
</dbReference>
<evidence type="ECO:0000313" key="2">
    <source>
        <dbReference type="EMBL" id="PHM29395.1"/>
    </source>
</evidence>
<protein>
    <recommendedName>
        <fullName evidence="4">Periplasmic protein</fullName>
    </recommendedName>
</protein>
<evidence type="ECO:0008006" key="4">
    <source>
        <dbReference type="Google" id="ProtNLM"/>
    </source>
</evidence>
<dbReference type="RefSeq" id="WP_099134877.1">
    <property type="nucleotide sequence ID" value="NZ_CAWNNJ010000086.1"/>
</dbReference>
<accession>A0A2D0J4H8</accession>